<feature type="domain" description="C2H2-type" evidence="10">
    <location>
        <begin position="295"/>
        <end position="322"/>
    </location>
</feature>
<feature type="domain" description="C2H2-type" evidence="10">
    <location>
        <begin position="212"/>
        <end position="234"/>
    </location>
</feature>
<dbReference type="InterPro" id="IPR013087">
    <property type="entry name" value="Znf_C2H2_type"/>
</dbReference>
<keyword evidence="6" id="KW-0805">Transcription regulation</keyword>
<evidence type="ECO:0000313" key="11">
    <source>
        <dbReference type="EMBL" id="KAK7574046.1"/>
    </source>
</evidence>
<sequence length="437" mass="50182">MLDSKMNAEQGNDVEFDLPNFAVPKEEIEVVAVVEDYMTESYVTKPSFELVKCEIDDEVVALDGNMISEEDCEENFEDQSKVFFLKEDDDKNAVDKDIENIFLIDDYRCVLCLQTFPSEKDLNVHISLYNPNEIHHCNYCAQSFHTKRIWSAHIETHLQSKEFICMICLHCCSSTDDLQLHLAVHHPNVLRPPAKPKMAADCSKKRRCRQTYICAVCNATYQLRKTLIRHLQNHNLVCATCGESFVSKERLKYHISAKHNPEQSNVCAHCDHCFCSKAALKRHQSLLEHATSTPYLCHICNKYYSSKSSLNTHSRLHLGQKRFQCAECGKGFMRKDRLDSHQAQLHGAGGGYLCPYCGKRISRRENLKYHLRLHTGEKPFVCTVCSKSFPSQSALKKHTIIHTADALFTCHICERTIARKDNFLVHLRLHIGKKEVC</sequence>
<keyword evidence="7" id="KW-0804">Transcription</keyword>
<dbReference type="PANTHER" id="PTHR47772">
    <property type="entry name" value="ZINC FINGER PROTEIN 200"/>
    <property type="match status" value="1"/>
</dbReference>
<dbReference type="FunFam" id="3.30.160.60:FF:000100">
    <property type="entry name" value="Zinc finger 45-like"/>
    <property type="match status" value="1"/>
</dbReference>
<dbReference type="PROSITE" id="PS50157">
    <property type="entry name" value="ZINC_FINGER_C2H2_2"/>
    <property type="match status" value="9"/>
</dbReference>
<evidence type="ECO:0000259" key="10">
    <source>
        <dbReference type="PROSITE" id="PS50157"/>
    </source>
</evidence>
<organism evidence="11 12">
    <name type="scientific">Parthenolecanium corni</name>
    <dbReference type="NCBI Taxonomy" id="536013"/>
    <lineage>
        <taxon>Eukaryota</taxon>
        <taxon>Metazoa</taxon>
        <taxon>Ecdysozoa</taxon>
        <taxon>Arthropoda</taxon>
        <taxon>Hexapoda</taxon>
        <taxon>Insecta</taxon>
        <taxon>Pterygota</taxon>
        <taxon>Neoptera</taxon>
        <taxon>Paraneoptera</taxon>
        <taxon>Hemiptera</taxon>
        <taxon>Sternorrhyncha</taxon>
        <taxon>Coccoidea</taxon>
        <taxon>Coccidae</taxon>
        <taxon>Parthenolecanium</taxon>
    </lineage>
</organism>
<feature type="domain" description="C2H2-type" evidence="10">
    <location>
        <begin position="236"/>
        <end position="264"/>
    </location>
</feature>
<dbReference type="InterPro" id="IPR050636">
    <property type="entry name" value="C2H2-ZF_domain-containing"/>
</dbReference>
<evidence type="ECO:0000256" key="8">
    <source>
        <dbReference type="ARBA" id="ARBA00023242"/>
    </source>
</evidence>
<dbReference type="Gene3D" id="3.30.160.60">
    <property type="entry name" value="Classic Zinc Finger"/>
    <property type="match status" value="7"/>
</dbReference>
<keyword evidence="12" id="KW-1185">Reference proteome</keyword>
<dbReference type="AlphaFoldDB" id="A0AAN9XXY6"/>
<dbReference type="Proteomes" id="UP001367676">
    <property type="component" value="Unassembled WGS sequence"/>
</dbReference>
<dbReference type="GO" id="GO:0005634">
    <property type="term" value="C:nucleus"/>
    <property type="evidence" value="ECO:0007669"/>
    <property type="project" value="UniProtKB-SubCell"/>
</dbReference>
<keyword evidence="8" id="KW-0539">Nucleus</keyword>
<keyword evidence="5" id="KW-0862">Zinc</keyword>
<keyword evidence="3" id="KW-0677">Repeat</keyword>
<evidence type="ECO:0000256" key="6">
    <source>
        <dbReference type="ARBA" id="ARBA00023015"/>
    </source>
</evidence>
<evidence type="ECO:0000256" key="9">
    <source>
        <dbReference type="PROSITE-ProRule" id="PRU00042"/>
    </source>
</evidence>
<evidence type="ECO:0000256" key="2">
    <source>
        <dbReference type="ARBA" id="ARBA00022723"/>
    </source>
</evidence>
<dbReference type="PROSITE" id="PS00028">
    <property type="entry name" value="ZINC_FINGER_C2H2_1"/>
    <property type="match status" value="7"/>
</dbReference>
<feature type="domain" description="C2H2-type" evidence="10">
    <location>
        <begin position="352"/>
        <end position="379"/>
    </location>
</feature>
<name>A0AAN9XXY6_9HEMI</name>
<dbReference type="InterPro" id="IPR036236">
    <property type="entry name" value="Znf_C2H2_sf"/>
</dbReference>
<dbReference type="Pfam" id="PF00096">
    <property type="entry name" value="zf-C2H2"/>
    <property type="match status" value="4"/>
</dbReference>
<feature type="domain" description="C2H2-type" evidence="10">
    <location>
        <begin position="135"/>
        <end position="162"/>
    </location>
</feature>
<dbReference type="SUPFAM" id="SSF57667">
    <property type="entry name" value="beta-beta-alpha zinc fingers"/>
    <property type="match status" value="5"/>
</dbReference>
<evidence type="ECO:0000313" key="12">
    <source>
        <dbReference type="Proteomes" id="UP001367676"/>
    </source>
</evidence>
<evidence type="ECO:0000256" key="5">
    <source>
        <dbReference type="ARBA" id="ARBA00022833"/>
    </source>
</evidence>
<evidence type="ECO:0000256" key="7">
    <source>
        <dbReference type="ARBA" id="ARBA00023163"/>
    </source>
</evidence>
<accession>A0AAN9XXY6</accession>
<dbReference type="Pfam" id="PF13912">
    <property type="entry name" value="zf-C2H2_6"/>
    <property type="match status" value="1"/>
</dbReference>
<dbReference type="FunFam" id="3.30.160.60:FF:000557">
    <property type="entry name" value="zinc finger and SCAN domain-containing protein 29"/>
    <property type="match status" value="1"/>
</dbReference>
<feature type="domain" description="C2H2-type" evidence="10">
    <location>
        <begin position="408"/>
        <end position="435"/>
    </location>
</feature>
<dbReference type="GO" id="GO:0008270">
    <property type="term" value="F:zinc ion binding"/>
    <property type="evidence" value="ECO:0007669"/>
    <property type="project" value="UniProtKB-KW"/>
</dbReference>
<comment type="caution">
    <text evidence="11">The sequence shown here is derived from an EMBL/GenBank/DDBJ whole genome shotgun (WGS) entry which is preliminary data.</text>
</comment>
<feature type="domain" description="C2H2-type" evidence="10">
    <location>
        <begin position="323"/>
        <end position="346"/>
    </location>
</feature>
<reference evidence="11 12" key="1">
    <citation type="submission" date="2024-03" db="EMBL/GenBank/DDBJ databases">
        <title>Adaptation during the transition from Ophiocordyceps entomopathogen to insect associate is accompanied by gene loss and intensified selection.</title>
        <authorList>
            <person name="Ward C.M."/>
            <person name="Onetto C.A."/>
            <person name="Borneman A.R."/>
        </authorList>
    </citation>
    <scope>NUCLEOTIDE SEQUENCE [LARGE SCALE GENOMIC DNA]</scope>
    <source>
        <strain evidence="11">AWRI1</strain>
        <tissue evidence="11">Single Adult Female</tissue>
    </source>
</reference>
<feature type="domain" description="C2H2-type" evidence="10">
    <location>
        <begin position="265"/>
        <end position="294"/>
    </location>
</feature>
<dbReference type="EMBL" id="JBBCAQ010000037">
    <property type="protein sequence ID" value="KAK7574046.1"/>
    <property type="molecule type" value="Genomic_DNA"/>
</dbReference>
<comment type="subcellular location">
    <subcellularLocation>
        <location evidence="1">Nucleus</location>
    </subcellularLocation>
</comment>
<evidence type="ECO:0000256" key="1">
    <source>
        <dbReference type="ARBA" id="ARBA00004123"/>
    </source>
</evidence>
<dbReference type="PANTHER" id="PTHR47772:SF13">
    <property type="entry name" value="GASTRULA ZINC FINGER PROTEIN XLCGF49.1-LIKE-RELATED"/>
    <property type="match status" value="1"/>
</dbReference>
<protein>
    <recommendedName>
        <fullName evidence="10">C2H2-type domain-containing protein</fullName>
    </recommendedName>
</protein>
<evidence type="ECO:0000256" key="3">
    <source>
        <dbReference type="ARBA" id="ARBA00022737"/>
    </source>
</evidence>
<proteinExistence type="predicted"/>
<gene>
    <name evidence="11" type="ORF">V9T40_011237</name>
</gene>
<feature type="domain" description="C2H2-type" evidence="10">
    <location>
        <begin position="380"/>
        <end position="407"/>
    </location>
</feature>
<keyword evidence="4 9" id="KW-0863">Zinc-finger</keyword>
<dbReference type="SMART" id="SM00355">
    <property type="entry name" value="ZnF_C2H2"/>
    <property type="match status" value="11"/>
</dbReference>
<evidence type="ECO:0000256" key="4">
    <source>
        <dbReference type="ARBA" id="ARBA00022771"/>
    </source>
</evidence>
<keyword evidence="2" id="KW-0479">Metal-binding</keyword>
<dbReference type="Pfam" id="PF12874">
    <property type="entry name" value="zf-met"/>
    <property type="match status" value="1"/>
</dbReference>